<evidence type="ECO:0000259" key="1">
    <source>
        <dbReference type="Pfam" id="PF15611"/>
    </source>
</evidence>
<dbReference type="RefSeq" id="WP_163109796.1">
    <property type="nucleotide sequence ID" value="NZ_JAAAWP010000001.1"/>
</dbReference>
<dbReference type="Pfam" id="PF15611">
    <property type="entry name" value="EH_Signature"/>
    <property type="match status" value="1"/>
</dbReference>
<name>A0A6L9MQ96_9ALTE</name>
<evidence type="ECO:0000313" key="2">
    <source>
        <dbReference type="EMBL" id="NDW20404.1"/>
    </source>
</evidence>
<organism evidence="2 3">
    <name type="scientific">Alteromonas hispanica</name>
    <dbReference type="NCBI Taxonomy" id="315421"/>
    <lineage>
        <taxon>Bacteria</taxon>
        <taxon>Pseudomonadati</taxon>
        <taxon>Pseudomonadota</taxon>
        <taxon>Gammaproteobacteria</taxon>
        <taxon>Alteromonadales</taxon>
        <taxon>Alteromonadaceae</taxon>
        <taxon>Alteromonas/Salinimonas group</taxon>
        <taxon>Alteromonas</taxon>
    </lineage>
</organism>
<accession>A0A6L9MQ96</accession>
<feature type="domain" description="Zorya protein ZorC EH" evidence="1">
    <location>
        <begin position="248"/>
        <end position="419"/>
    </location>
</feature>
<evidence type="ECO:0000313" key="3">
    <source>
        <dbReference type="Proteomes" id="UP000478837"/>
    </source>
</evidence>
<comment type="caution">
    <text evidence="2">The sequence shown here is derived from an EMBL/GenBank/DDBJ whole genome shotgun (WGS) entry which is preliminary data.</text>
</comment>
<keyword evidence="3" id="KW-1185">Reference proteome</keyword>
<gene>
    <name evidence="2" type="ORF">GTW09_02535</name>
</gene>
<dbReference type="Proteomes" id="UP000478837">
    <property type="component" value="Unassembled WGS sequence"/>
</dbReference>
<proteinExistence type="predicted"/>
<dbReference type="EMBL" id="JAAAWP010000001">
    <property type="protein sequence ID" value="NDW20404.1"/>
    <property type="molecule type" value="Genomic_DNA"/>
</dbReference>
<dbReference type="InterPro" id="IPR028943">
    <property type="entry name" value="ZorC_EH_Signature_dom"/>
</dbReference>
<reference evidence="2 3" key="1">
    <citation type="submission" date="2020-01" db="EMBL/GenBank/DDBJ databases">
        <title>Genomes of bacteria type strains.</title>
        <authorList>
            <person name="Chen J."/>
            <person name="Zhu S."/>
            <person name="Yang J."/>
        </authorList>
    </citation>
    <scope>NUCLEOTIDE SEQUENCE [LARGE SCALE GENOMIC DNA]</scope>
    <source>
        <strain evidence="2 3">LMG 22958</strain>
    </source>
</reference>
<protein>
    <recommendedName>
        <fullName evidence="1">Zorya protein ZorC EH domain-containing protein</fullName>
    </recommendedName>
</protein>
<sequence>MSLSSGIQFKLPRIPKTNTLKNVSSDGALARELNHRPVPQFPPLTIQQILKLIENGSEDLITPIEWLGVFQQDIIFDGDEQGIRAATLVWQAIGKNERLGRLALFVAALHLDGRQEKFPTFLLRSLDIVLPLISGVAAQRTRWLIALRDKHFVKIAALAYECDVVPAQLSHFLKLPNSSRYRNSIVLGALDVLEQYDDEKASLWFVRCLKESTTPETIELINGVLKRRLPIHQPLKDWLEKTCLPSATNTLWFEVSADVRDALKALFKLSAFYAFQNVMDMMCAHENKRYLNITDDEISRLRSRVRFWSNYSEMVGKLRLIIPRKSALHTLMNSNQTSLDFVISNDKEQDEAVLFELKDHIVFLVLRGNCSEIRLFENISRNSNRFFGNNAALSVSGVRQLACSAIHDHVKLWQYFCEKMLRVQFNITPNPNIQEFSGLRPGLGHYDFRNGLPKPPLKLISERERYLEDWYNAFNTREKRLGNTSNSVSHLTELYKIRKVSGNKKGFRTVLAKAVLNGDSEASYLYSLDLVSDPDEPRNRKKMAESLIKQLAHRGYPLAVKLCEKINLKPNYENVDLKSLVTKDLEEPSFRKNKQRLITLDKIKDDSIKQKLRPNTDRPFVGLYINEFEKLFSEYELNSSELKMVQKELSRRTQNARVKKLSDEVSNKLK</sequence>
<dbReference type="AlphaFoldDB" id="A0A6L9MQ96"/>